<evidence type="ECO:0008006" key="3">
    <source>
        <dbReference type="Google" id="ProtNLM"/>
    </source>
</evidence>
<dbReference type="Pfam" id="PF20765">
    <property type="entry name" value="Phage_tail_terminator_8"/>
    <property type="match status" value="1"/>
</dbReference>
<sequence length="156" mass="18347">MTITVNAVRNAVIAKLNTFFPSPAYRKYGEEIAQGFQAPCFFIKLFPVQQTQIMGRRYSRQHTFNVHYFPSTDYSNEEMHSIAEQLYEVLEYITPAAMPVRGTKMKQEIHDSVLHFWVEYSFDVYKPIEETKMQKLEGVDFDNTRDNKIENNETDN</sequence>
<evidence type="ECO:0000313" key="1">
    <source>
        <dbReference type="EMBL" id="MEC1178539.1"/>
    </source>
</evidence>
<accession>A0AAW9NTA5</accession>
<dbReference type="InterPro" id="IPR049254">
    <property type="entry name" value="Phage_tail_terminator"/>
</dbReference>
<dbReference type="Proteomes" id="UP001344888">
    <property type="component" value="Unassembled WGS sequence"/>
</dbReference>
<evidence type="ECO:0000313" key="2">
    <source>
        <dbReference type="Proteomes" id="UP001344888"/>
    </source>
</evidence>
<gene>
    <name evidence="1" type="ORF">P9B03_08605</name>
</gene>
<name>A0AAW9NTA5_9BACL</name>
<keyword evidence="2" id="KW-1185">Reference proteome</keyword>
<organism evidence="1 2">
    <name type="scientific">Metasolibacillus meyeri</name>
    <dbReference type="NCBI Taxonomy" id="1071052"/>
    <lineage>
        <taxon>Bacteria</taxon>
        <taxon>Bacillati</taxon>
        <taxon>Bacillota</taxon>
        <taxon>Bacilli</taxon>
        <taxon>Bacillales</taxon>
        <taxon>Caryophanaceae</taxon>
        <taxon>Metasolibacillus</taxon>
    </lineage>
</organism>
<dbReference type="AlphaFoldDB" id="A0AAW9NTA5"/>
<dbReference type="RefSeq" id="WP_326123033.1">
    <property type="nucleotide sequence ID" value="NZ_JARSFG010000012.1"/>
</dbReference>
<protein>
    <recommendedName>
        <fullName evidence="3">Phage protein</fullName>
    </recommendedName>
</protein>
<proteinExistence type="predicted"/>
<reference evidence="1 2" key="1">
    <citation type="submission" date="2023-03" db="EMBL/GenBank/DDBJ databases">
        <title>Bacillus Genome Sequencing.</title>
        <authorList>
            <person name="Dunlap C."/>
        </authorList>
    </citation>
    <scope>NUCLEOTIDE SEQUENCE [LARGE SCALE GENOMIC DNA]</scope>
    <source>
        <strain evidence="1 2">B-59205</strain>
    </source>
</reference>
<dbReference type="EMBL" id="JARSFG010000012">
    <property type="protein sequence ID" value="MEC1178539.1"/>
    <property type="molecule type" value="Genomic_DNA"/>
</dbReference>
<comment type="caution">
    <text evidence="1">The sequence shown here is derived from an EMBL/GenBank/DDBJ whole genome shotgun (WGS) entry which is preliminary data.</text>
</comment>